<reference evidence="2" key="1">
    <citation type="submission" date="2016-02" db="EMBL/GenBank/DDBJ databases">
        <title>Draft genome sequence of Microdochium bolleyi, a fungal endophyte of beachgrass.</title>
        <authorList>
            <consortium name="DOE Joint Genome Institute"/>
            <person name="David A.S."/>
            <person name="May G."/>
            <person name="Haridas S."/>
            <person name="Lim J."/>
            <person name="Wang M."/>
            <person name="Labutti K."/>
            <person name="Lipzen A."/>
            <person name="Barry K."/>
            <person name="Grigoriev I.V."/>
        </authorList>
    </citation>
    <scope>NUCLEOTIDE SEQUENCE [LARGE SCALE GENOMIC DNA]</scope>
    <source>
        <strain evidence="2">J235TASD1</strain>
    </source>
</reference>
<name>A0A136IX84_9PEZI</name>
<gene>
    <name evidence="1" type="ORF">Micbo1qcDRAFT_212972</name>
</gene>
<protein>
    <submittedName>
        <fullName evidence="1">Uncharacterized protein</fullName>
    </submittedName>
</protein>
<accession>A0A136IX84</accession>
<dbReference type="Proteomes" id="UP000070501">
    <property type="component" value="Unassembled WGS sequence"/>
</dbReference>
<dbReference type="InParanoid" id="A0A136IX84"/>
<evidence type="ECO:0000313" key="1">
    <source>
        <dbReference type="EMBL" id="KXJ89491.1"/>
    </source>
</evidence>
<proteinExistence type="predicted"/>
<sequence length="261" mass="29236">MTTPEPPQNDFAKAVATGQAQNDAQAIFFIDFPADLAGAGQEKQARTQGSIRSWQAWSAVMAETKTQQNVDQGKLPADSGKGGFTRASYRAKVMDYLFRSSTWFAKTFDQGMSRHLRCPARDLHGELKKTVLEGFAVPNSAYDALETPLQTICDGLNASASASDNDMMYWIMMTRYQWQPIIEDSEAYIRVISCKPSQSAKDVAANTDPNRGLDLDLQYSVYDADFNSKIFDKIREKFDQRQIDLGLEYIKKNVTEIKIPA</sequence>
<dbReference type="AlphaFoldDB" id="A0A136IX84"/>
<dbReference type="EMBL" id="KQ964255">
    <property type="protein sequence ID" value="KXJ89491.1"/>
    <property type="molecule type" value="Genomic_DNA"/>
</dbReference>
<keyword evidence="2" id="KW-1185">Reference proteome</keyword>
<organism evidence="1 2">
    <name type="scientific">Microdochium bolleyi</name>
    <dbReference type="NCBI Taxonomy" id="196109"/>
    <lineage>
        <taxon>Eukaryota</taxon>
        <taxon>Fungi</taxon>
        <taxon>Dikarya</taxon>
        <taxon>Ascomycota</taxon>
        <taxon>Pezizomycotina</taxon>
        <taxon>Sordariomycetes</taxon>
        <taxon>Xylariomycetidae</taxon>
        <taxon>Xylariales</taxon>
        <taxon>Microdochiaceae</taxon>
        <taxon>Microdochium</taxon>
    </lineage>
</organism>
<evidence type="ECO:0000313" key="2">
    <source>
        <dbReference type="Proteomes" id="UP000070501"/>
    </source>
</evidence>
<dbReference type="STRING" id="196109.A0A136IX84"/>
<dbReference type="OrthoDB" id="3693942at2759"/>